<evidence type="ECO:0000313" key="1">
    <source>
        <dbReference type="EMBL" id="CAI2196140.1"/>
    </source>
</evidence>
<comment type="caution">
    <text evidence="1">The sequence shown here is derived from an EMBL/GenBank/DDBJ whole genome shotgun (WGS) entry which is preliminary data.</text>
</comment>
<protein>
    <submittedName>
        <fullName evidence="1">2416_t:CDS:1</fullName>
    </submittedName>
</protein>
<evidence type="ECO:0000313" key="2">
    <source>
        <dbReference type="Proteomes" id="UP001153678"/>
    </source>
</evidence>
<proteinExistence type="predicted"/>
<dbReference type="AlphaFoldDB" id="A0A9W4T8I6"/>
<name>A0A9W4T8I6_9GLOM</name>
<dbReference type="OrthoDB" id="2434832at2759"/>
<accession>A0A9W4T8I6</accession>
<keyword evidence="2" id="KW-1185">Reference proteome</keyword>
<dbReference type="EMBL" id="CAMKVN010013716">
    <property type="protein sequence ID" value="CAI2196140.1"/>
    <property type="molecule type" value="Genomic_DNA"/>
</dbReference>
<reference evidence="1" key="1">
    <citation type="submission" date="2022-08" db="EMBL/GenBank/DDBJ databases">
        <authorList>
            <person name="Kallberg Y."/>
            <person name="Tangrot J."/>
            <person name="Rosling A."/>
        </authorList>
    </citation>
    <scope>NUCLEOTIDE SEQUENCE</scope>
    <source>
        <strain evidence="1">Wild A</strain>
    </source>
</reference>
<dbReference type="Proteomes" id="UP001153678">
    <property type="component" value="Unassembled WGS sequence"/>
</dbReference>
<organism evidence="1 2">
    <name type="scientific">Funneliformis geosporum</name>
    <dbReference type="NCBI Taxonomy" id="1117311"/>
    <lineage>
        <taxon>Eukaryota</taxon>
        <taxon>Fungi</taxon>
        <taxon>Fungi incertae sedis</taxon>
        <taxon>Mucoromycota</taxon>
        <taxon>Glomeromycotina</taxon>
        <taxon>Glomeromycetes</taxon>
        <taxon>Glomerales</taxon>
        <taxon>Glomeraceae</taxon>
        <taxon>Funneliformis</taxon>
    </lineage>
</organism>
<feature type="non-terminal residue" evidence="1">
    <location>
        <position position="100"/>
    </location>
</feature>
<gene>
    <name evidence="1" type="ORF">FWILDA_LOCUS17429</name>
</gene>
<sequence>VDENFNYIPDKITIELARQLNTNLKQFLVGSIETENIEHETEKEISQINNNSILITCVIIDHIDGNIKKCGSTNKLRRLWQLVWTWELDTDTVIQAKKAT</sequence>